<dbReference type="GO" id="GO:0010629">
    <property type="term" value="P:negative regulation of gene expression"/>
    <property type="evidence" value="ECO:0007669"/>
    <property type="project" value="TreeGrafter"/>
</dbReference>
<protein>
    <recommendedName>
        <fullName evidence="6">Poly [ADP-ribose] polymerase</fullName>
        <shortName evidence="6">PARP</shortName>
        <ecNumber evidence="6">2.4.2.-</ecNumber>
    </recommendedName>
</protein>
<dbReference type="SUPFAM" id="SSF56399">
    <property type="entry name" value="ADP-ribosylation"/>
    <property type="match status" value="1"/>
</dbReference>
<dbReference type="GO" id="GO:0005737">
    <property type="term" value="C:cytoplasm"/>
    <property type="evidence" value="ECO:0007669"/>
    <property type="project" value="TreeGrafter"/>
</dbReference>
<dbReference type="InterPro" id="IPR043472">
    <property type="entry name" value="Macro_dom-like"/>
</dbReference>
<dbReference type="PROSITE" id="PS51059">
    <property type="entry name" value="PARP_CATALYTIC"/>
    <property type="match status" value="1"/>
</dbReference>
<dbReference type="GO" id="GO:0005634">
    <property type="term" value="C:nucleus"/>
    <property type="evidence" value="ECO:0007669"/>
    <property type="project" value="UniProtKB-SubCell"/>
</dbReference>
<sequence length="1146" mass="131186">MASIHPNFCGDLGVWQYVFVEEINGRLWMIVWSTQQGNHITVIYIRKEHLDSNMTSSSDSEEDKWIPPYEFSEQAPRDNTSIHNDLKINGVKSNQRSFICSSETSQTCSLDDNIERMMAMEKHADLRTTPSVKVGKDFENIIFEGKKLMERNEYHSCNQIKNVAKMDMQVDNFQKKEEEMAYKTREAQAAVGLSHISQKYALKTEPRMGSVTRGFSNTYSPFEQNYHKESSVIQLSSMSESINHQNDKKDSDLLNMLTLDAEKTVSTAKEIVEYCVNDLEILQTTSCEATNKVPTVNKSPFRFTAACESGCKKDSRPLSMSTSKMLKNQRPNYSENVMQNVTWRERFKYSQNHTIYLAQADITTLPVDVIIVSAYFNEGRQCTKKGLSKSVDDAALRSGTESFQLKVKTNGKMPIIIDTTVDQLPCKMVIHAIVEMSEIRVKQNSFVEERIIESLKRANLHSYRSVAIPGLFSAIEMHFAESSEFLIVDAVRKYFEISADSSVEDIYFCDMNEKKLDKFQTILPKIDIIVNVLGNEMNLKDGTLSKSIVNKAGQEVLNELRKQISLDQKEFIVTGGGRLFCKKIIHGILRHWDKTAESIETLQYFMQHCLTLAESMNMRSIAFPAVGTGLHKYPPDIVAREMISQTMAFSTSCLSTIEFVIFHDNMDVIKPFEAEMKYLKGQTVRNKPSLLTTKVNNLSKMTSSLQLHESRSHVKSRDEQNDLFGNILQHHSPDRRLDSSLPQFKYEAIAPGLKSVDLHPWKSASAVGRRQKVCGYPDDEWHPQVLTPQEPTDIECEEHVEMEIVKYGDIVRQFKNKQNLVQCKADRSIEIRIKMNGTIVVSGPKSYVSKTKRSIKSYLKRIEKAEEFSQYVEWGYLNHNGQVELFEKLLSYDLETKYKENIKPSKFDHDGALLLVNYRSMLMWYEGANETKYKISRFPKDSVSSNVCFPSTWTNMKLGVQCLEQEVDSGDEICNFLRVQFQQARRNIKILKILRVQNQHLYSQYKGRQGALHEKNGRDSQQMLWHGTSEDCVDKIINNGFNRSYCGRNGTAYGKGVYFAVKVDLSLKYASTPLGIRHVFLATVAVGDTCKGHRDMQALPSPPGRPTHITYDSACDNPFNPTMFVIFHDTQAYPSYHITFKHQQIW</sequence>
<reference evidence="9 10" key="1">
    <citation type="submission" date="2020-06" db="EMBL/GenBank/DDBJ databases">
        <authorList>
            <person name="Li R."/>
            <person name="Bekaert M."/>
        </authorList>
    </citation>
    <scope>NUCLEOTIDE SEQUENCE [LARGE SCALE GENOMIC DNA]</scope>
    <source>
        <strain evidence="10">wild</strain>
    </source>
</reference>
<evidence type="ECO:0000313" key="9">
    <source>
        <dbReference type="EMBL" id="CAC5385060.1"/>
    </source>
</evidence>
<evidence type="ECO:0000256" key="2">
    <source>
        <dbReference type="ARBA" id="ARBA00022676"/>
    </source>
</evidence>
<dbReference type="Proteomes" id="UP000507470">
    <property type="component" value="Unassembled WGS sequence"/>
</dbReference>
<dbReference type="EC" id="2.4.2.-" evidence="6"/>
<dbReference type="SMART" id="SM00506">
    <property type="entry name" value="A1pp"/>
    <property type="match status" value="1"/>
</dbReference>
<dbReference type="OrthoDB" id="6133115at2759"/>
<evidence type="ECO:0000256" key="3">
    <source>
        <dbReference type="ARBA" id="ARBA00022679"/>
    </source>
</evidence>
<dbReference type="Gene3D" id="3.90.228.10">
    <property type="match status" value="1"/>
</dbReference>
<dbReference type="SUPFAM" id="SSF52949">
    <property type="entry name" value="Macro domain-like"/>
    <property type="match status" value="2"/>
</dbReference>
<dbReference type="AlphaFoldDB" id="A0A6J8BPP0"/>
<keyword evidence="5" id="KW-0539">Nucleus</keyword>
<gene>
    <name evidence="9" type="ORF">MCOR_20641</name>
</gene>
<dbReference type="CDD" id="cd01439">
    <property type="entry name" value="TCCD_inducible_PARP_like"/>
    <property type="match status" value="1"/>
</dbReference>
<evidence type="ECO:0000259" key="8">
    <source>
        <dbReference type="PROSITE" id="PS51154"/>
    </source>
</evidence>
<evidence type="ECO:0000256" key="5">
    <source>
        <dbReference type="ARBA" id="ARBA00023242"/>
    </source>
</evidence>
<feature type="domain" description="PARP catalytic" evidence="7">
    <location>
        <begin position="949"/>
        <end position="1146"/>
    </location>
</feature>
<dbReference type="Gene3D" id="3.40.220.10">
    <property type="entry name" value="Leucine Aminopeptidase, subunit E, domain 1"/>
    <property type="match status" value="2"/>
</dbReference>
<evidence type="ECO:0000259" key="7">
    <source>
        <dbReference type="PROSITE" id="PS51059"/>
    </source>
</evidence>
<accession>A0A6J8BPP0</accession>
<feature type="domain" description="Macro" evidence="8">
    <location>
        <begin position="491"/>
        <end position="680"/>
    </location>
</feature>
<keyword evidence="2 6" id="KW-0328">Glycosyltransferase</keyword>
<evidence type="ECO:0000256" key="1">
    <source>
        <dbReference type="ARBA" id="ARBA00004123"/>
    </source>
</evidence>
<dbReference type="EMBL" id="CACVKT020003686">
    <property type="protein sequence ID" value="CAC5385060.1"/>
    <property type="molecule type" value="Genomic_DNA"/>
</dbReference>
<dbReference type="SUPFAM" id="SSF117839">
    <property type="entry name" value="WWE domain"/>
    <property type="match status" value="1"/>
</dbReference>
<dbReference type="InterPro" id="IPR052056">
    <property type="entry name" value="Mono-ARTD/PARP"/>
</dbReference>
<organism evidence="9 10">
    <name type="scientific">Mytilus coruscus</name>
    <name type="common">Sea mussel</name>
    <dbReference type="NCBI Taxonomy" id="42192"/>
    <lineage>
        <taxon>Eukaryota</taxon>
        <taxon>Metazoa</taxon>
        <taxon>Spiralia</taxon>
        <taxon>Lophotrochozoa</taxon>
        <taxon>Mollusca</taxon>
        <taxon>Bivalvia</taxon>
        <taxon>Autobranchia</taxon>
        <taxon>Pteriomorphia</taxon>
        <taxon>Mytilida</taxon>
        <taxon>Mytiloidea</taxon>
        <taxon>Mytilidae</taxon>
        <taxon>Mytilinae</taxon>
        <taxon>Mytilus</taxon>
    </lineage>
</organism>
<dbReference type="Pfam" id="PF00644">
    <property type="entry name" value="PARP"/>
    <property type="match status" value="1"/>
</dbReference>
<dbReference type="GO" id="GO:0003950">
    <property type="term" value="F:NAD+ poly-ADP-ribosyltransferase activity"/>
    <property type="evidence" value="ECO:0007669"/>
    <property type="project" value="UniProtKB-UniRule"/>
</dbReference>
<dbReference type="PANTHER" id="PTHR14453:SF67">
    <property type="entry name" value="POLY [ADP-RIBOSE] POLYMERASE"/>
    <property type="match status" value="1"/>
</dbReference>
<dbReference type="PANTHER" id="PTHR14453">
    <property type="entry name" value="PARP/ZINC FINGER CCCH TYPE DOMAIN CONTAINING PROTEIN"/>
    <property type="match status" value="1"/>
</dbReference>
<evidence type="ECO:0000313" key="10">
    <source>
        <dbReference type="Proteomes" id="UP000507470"/>
    </source>
</evidence>
<keyword evidence="10" id="KW-1185">Reference proteome</keyword>
<dbReference type="InterPro" id="IPR037197">
    <property type="entry name" value="WWE_dom_sf"/>
</dbReference>
<dbReference type="GO" id="GO:0003714">
    <property type="term" value="F:transcription corepressor activity"/>
    <property type="evidence" value="ECO:0007669"/>
    <property type="project" value="TreeGrafter"/>
</dbReference>
<dbReference type="Gene3D" id="3.30.720.50">
    <property type="match status" value="1"/>
</dbReference>
<proteinExistence type="predicted"/>
<comment type="subcellular location">
    <subcellularLocation>
        <location evidence="1">Nucleus</location>
    </subcellularLocation>
</comment>
<keyword evidence="3 6" id="KW-0808">Transferase</keyword>
<evidence type="ECO:0000256" key="4">
    <source>
        <dbReference type="ARBA" id="ARBA00023027"/>
    </source>
</evidence>
<dbReference type="Pfam" id="PF01661">
    <property type="entry name" value="Macro"/>
    <property type="match status" value="1"/>
</dbReference>
<keyword evidence="4 6" id="KW-0520">NAD</keyword>
<name>A0A6J8BPP0_MYTCO</name>
<dbReference type="InterPro" id="IPR012317">
    <property type="entry name" value="Poly(ADP-ribose)pol_cat_dom"/>
</dbReference>
<dbReference type="InterPro" id="IPR002589">
    <property type="entry name" value="Macro_dom"/>
</dbReference>
<evidence type="ECO:0000256" key="6">
    <source>
        <dbReference type="RuleBase" id="RU362114"/>
    </source>
</evidence>
<dbReference type="PROSITE" id="PS51154">
    <property type="entry name" value="MACRO"/>
    <property type="match status" value="1"/>
</dbReference>